<dbReference type="GO" id="GO:0140674">
    <property type="term" value="F:ATP-dependent histone chaperone activity"/>
    <property type="evidence" value="ECO:0007669"/>
    <property type="project" value="UniProtKB-ARBA"/>
</dbReference>
<accession>B9WI09</accession>
<keyword evidence="9" id="KW-0539">Nucleus</keyword>
<dbReference type="CDD" id="cd19517">
    <property type="entry name" value="RecA-like_Yta7-like"/>
    <property type="match status" value="1"/>
</dbReference>
<dbReference type="SMART" id="SM00382">
    <property type="entry name" value="AAA"/>
    <property type="match status" value="1"/>
</dbReference>
<dbReference type="eggNOG" id="KOG0732">
    <property type="taxonomic scope" value="Eukaryota"/>
</dbReference>
<sequence>MGRRGRQRKVIHDEDDDLDHAYDELPSRRATKTVSYKETDEDEDVDEELDGIKGLPDGTVSQDNGMQATELNNEEALDDDAYGEEGQDDFPKSRGRRGRRKRSHIESDDDEFKEDQVEESEDEDLVLSADDEEFIERKRTDNFIVKDDNEWGEDDEEDDGEYGVKPKKRKTSRTRRTKSTSNSTGSRRATRSGRVLDDPDTTLADGTVESEGELDIQKEIAELYDSSPIHGDVEQPHKLRQRTKVDYTIPPPITADFQLEREFRPATPTNVRSRRGRTGAPKSEFRKILYPTAGPFGGSDVISLFGKNIPPGGIPIPGMTGAPNMTAIGQNFSDSDSSEDEIAPINGEATISKKQPKAKKQNIGGPKLITGGSDDSSGKKKKSTLSDTDPLGVDMNIDFSVVGGLDNYINQLKEMVALPLLYPELYQNFAITPPRGVLFHGPPGTGKTLMARALAASCSTSERKITFFMRKGADCLSKWVGEAERQLRLLFEEAKNQQPSIIFFDEIDGLAPVRSSKQEQIHASIVSTLLALMDGMDNRGQVIVIGATNRPDAIDPALRRPGRFDREFYFPLPDLGSRKEILKIHTRKWNPQLPDIFLDRLAQLTKGYGGADLRALCTEAALNSIQRKYPQIYGTNEKLKVNPSKVKVVAKDFMKAIEKIVPSSARSTSSGSAPLSEHLKPLLQSEYQEIIEKLNQLLPNTVGLDGKKKFTALDEAKYLDPTINDEDGGFAKQQLLKNLENSRICRPHLLISGNEGNGQQYLSAAVLNHLEGFQVQSLDLGTMFGEPTRTPESTIVQAFIEARRHQPAILFIPNIDIWFNVLPDPARATLTSLLRGLKSNEKVLLLGISETPIEDLSHEIKLVFGFQSATNNVILHNPQRSDRTEYFATLKKTLLMKPYEFVNDLENRPKRKLKELKVVQNSVDMSNDELNKKKLKEQEYKDTKLKNVLKLKLAGLMDLFKVRYKKFRKPIIDENLLAHLFEPSILENNPFNNYVVQYVRSEDPAHPNMIQELATGKYYYNMDLDLIEERLWNGYYSEPKQFLKDLKMIVKDCIVSGDRERILKANEMMTNAQFGVDDFSTPEFLQACKEVRERDLLKQQKLLEEHKKLQEEWNKKQEELQAQQEEQQQQSADAPNGVLPVSELMNGTTDNPISTNPEAVDENKEPVLENTTENIIEGEQKVISKEAKVEMQENETNVEKDTNGKDISLSLDNVDESESESESESEAEEELNIDSTREVEIDLQELDSITTELLDITEDYNVERLEVCMARLMDIIWKDRNNWNKFGTLENLKQTIKSLEITL</sequence>
<feature type="compositionally biased region" description="Acidic residues" evidence="11">
    <location>
        <begin position="39"/>
        <end position="49"/>
    </location>
</feature>
<feature type="compositionally biased region" description="Acidic residues" evidence="11">
    <location>
        <begin position="150"/>
        <end position="161"/>
    </location>
</feature>
<dbReference type="InterPro" id="IPR041569">
    <property type="entry name" value="AAA_lid_3"/>
</dbReference>
<dbReference type="GO" id="GO:0006334">
    <property type="term" value="P:nucleosome assembly"/>
    <property type="evidence" value="ECO:0007669"/>
    <property type="project" value="TreeGrafter"/>
</dbReference>
<feature type="compositionally biased region" description="Basic residues" evidence="11">
    <location>
        <begin position="165"/>
        <end position="178"/>
    </location>
</feature>
<dbReference type="FunFam" id="3.40.50.300:FF:001218">
    <property type="entry name" value="AAA family ATPase, putative"/>
    <property type="match status" value="1"/>
</dbReference>
<dbReference type="InterPro" id="IPR003959">
    <property type="entry name" value="ATPase_AAA_core"/>
</dbReference>
<feature type="compositionally biased region" description="Basic and acidic residues" evidence="11">
    <location>
        <begin position="135"/>
        <end position="149"/>
    </location>
</feature>
<dbReference type="GO" id="GO:0005634">
    <property type="term" value="C:nucleus"/>
    <property type="evidence" value="ECO:0007669"/>
    <property type="project" value="UniProtKB-SubCell"/>
</dbReference>
<dbReference type="CGD" id="CAL0000161584">
    <property type="gene designation" value="Cd36_54260"/>
</dbReference>
<dbReference type="GO" id="GO:0016887">
    <property type="term" value="F:ATP hydrolysis activity"/>
    <property type="evidence" value="ECO:0007669"/>
    <property type="project" value="InterPro"/>
</dbReference>
<dbReference type="GO" id="GO:0005524">
    <property type="term" value="F:ATP binding"/>
    <property type="evidence" value="ECO:0007669"/>
    <property type="project" value="UniProtKB-KW"/>
</dbReference>
<evidence type="ECO:0000313" key="14">
    <source>
        <dbReference type="EMBL" id="CAX41806.1"/>
    </source>
</evidence>
<evidence type="ECO:0000256" key="1">
    <source>
        <dbReference type="ARBA" id="ARBA00004123"/>
    </source>
</evidence>
<evidence type="ECO:0000256" key="11">
    <source>
        <dbReference type="SAM" id="MobiDB-lite"/>
    </source>
</evidence>
<dbReference type="InterPro" id="IPR001487">
    <property type="entry name" value="Bromodomain"/>
</dbReference>
<name>B9WI09_CANDC</name>
<dbReference type="OrthoDB" id="5421at2759"/>
<keyword evidence="7" id="KW-0067">ATP-binding</keyword>
<evidence type="ECO:0000259" key="12">
    <source>
        <dbReference type="PROSITE" id="PS50014"/>
    </source>
</evidence>
<evidence type="ECO:0000256" key="10">
    <source>
        <dbReference type="PROSITE-ProRule" id="PRU00035"/>
    </source>
</evidence>
<protein>
    <submittedName>
        <fullName evidence="14">Member of CDC48/PAS1/SEC18 family of ATPases, putative</fullName>
    </submittedName>
</protein>
<dbReference type="Pfam" id="PF17862">
    <property type="entry name" value="AAA_lid_3"/>
    <property type="match status" value="1"/>
</dbReference>
<dbReference type="SUPFAM" id="SSF52540">
    <property type="entry name" value="P-loop containing nucleoside triphosphate hydrolases"/>
    <property type="match status" value="2"/>
</dbReference>
<dbReference type="GO" id="GO:0003682">
    <property type="term" value="F:chromatin binding"/>
    <property type="evidence" value="ECO:0007669"/>
    <property type="project" value="TreeGrafter"/>
</dbReference>
<evidence type="ECO:0000256" key="6">
    <source>
        <dbReference type="ARBA" id="ARBA00022801"/>
    </source>
</evidence>
<evidence type="ECO:0000256" key="7">
    <source>
        <dbReference type="ARBA" id="ARBA00022840"/>
    </source>
</evidence>
<dbReference type="EMBL" id="FM992692">
    <property type="protein sequence ID" value="CAX41806.1"/>
    <property type="molecule type" value="Genomic_DNA"/>
</dbReference>
<dbReference type="CDD" id="cd05491">
    <property type="entry name" value="Bromo_TBP7_like"/>
    <property type="match status" value="1"/>
</dbReference>
<dbReference type="InterPro" id="IPR003960">
    <property type="entry name" value="ATPase_AAA_CS"/>
</dbReference>
<feature type="compositionally biased region" description="Low complexity" evidence="11">
    <location>
        <begin position="1120"/>
        <end position="1130"/>
    </location>
</feature>
<evidence type="ECO:0000256" key="4">
    <source>
        <dbReference type="ARBA" id="ARBA00022454"/>
    </source>
</evidence>
<evidence type="ECO:0000256" key="3">
    <source>
        <dbReference type="ARBA" id="ARBA00006914"/>
    </source>
</evidence>
<dbReference type="PROSITE" id="PS50014">
    <property type="entry name" value="BROMODOMAIN_2"/>
    <property type="match status" value="1"/>
</dbReference>
<gene>
    <name evidence="13" type="ordered locus">Cd36_54260</name>
    <name evidence="14" type="ORF">CD36_54260</name>
</gene>
<dbReference type="InterPro" id="IPR027417">
    <property type="entry name" value="P-loop_NTPase"/>
</dbReference>
<comment type="similarity">
    <text evidence="3">Belongs to the AAA ATPase family.</text>
</comment>
<dbReference type="RefSeq" id="XP_002420721.1">
    <property type="nucleotide sequence ID" value="XM_002420676.1"/>
</dbReference>
<dbReference type="GO" id="GO:0042393">
    <property type="term" value="F:histone binding"/>
    <property type="evidence" value="ECO:0007669"/>
    <property type="project" value="UniProtKB-ARBA"/>
</dbReference>
<reference evidence="14 15" key="1">
    <citation type="journal article" date="2009" name="Genome Res.">
        <title>Comparative genomics of the fungal pathogens Candida dubliniensis and Candida albicans.</title>
        <authorList>
            <person name="Jackson A.P."/>
            <person name="Gamble J.A."/>
            <person name="Yeomans T."/>
            <person name="Moran G.P."/>
            <person name="Saunders D."/>
            <person name="Harris D."/>
            <person name="Aslett M."/>
            <person name="Barrell J.F."/>
            <person name="Butler G."/>
            <person name="Citiulo F."/>
            <person name="Coleman D.C."/>
            <person name="de Groot P.W.J."/>
            <person name="Goodwin T.J."/>
            <person name="Quail M.A."/>
            <person name="McQuillan J."/>
            <person name="Munro C.A."/>
            <person name="Pain A."/>
            <person name="Poulter R.T."/>
            <person name="Rajandream M.A."/>
            <person name="Renauld H."/>
            <person name="Spiering M.J."/>
            <person name="Tivey A."/>
            <person name="Gow N.A.R."/>
            <person name="Barrell B."/>
            <person name="Sullivan D.J."/>
            <person name="Berriman M."/>
        </authorList>
    </citation>
    <scope>NUCLEOTIDE SEQUENCE [LARGE SCALE GENOMIC DNA]</scope>
    <source>
        <strain evidence="15">CD36 / ATCC MYA-646 / CBS 7987 / NCPF 3949 / NRRL Y-17841</strain>
    </source>
</reference>
<feature type="compositionally biased region" description="Basic residues" evidence="11">
    <location>
        <begin position="93"/>
        <end position="103"/>
    </location>
</feature>
<comment type="subcellular location">
    <subcellularLocation>
        <location evidence="2">Chromosome</location>
    </subcellularLocation>
    <subcellularLocation>
        <location evidence="1">Nucleus</location>
    </subcellularLocation>
</comment>
<feature type="compositionally biased region" description="Polar residues" evidence="11">
    <location>
        <begin position="59"/>
        <end position="71"/>
    </location>
</feature>
<feature type="region of interest" description="Disordered" evidence="11">
    <location>
        <begin position="1190"/>
        <end position="1232"/>
    </location>
</feature>
<dbReference type="GO" id="GO:0000785">
    <property type="term" value="C:chromatin"/>
    <property type="evidence" value="ECO:0007669"/>
    <property type="project" value="UniProtKB-ARBA"/>
</dbReference>
<evidence type="ECO:0000313" key="13">
    <source>
        <dbReference type="CGD" id="CAL0000161584"/>
    </source>
</evidence>
<dbReference type="InterPro" id="IPR036427">
    <property type="entry name" value="Bromodomain-like_sf"/>
</dbReference>
<dbReference type="GO" id="GO:0006337">
    <property type="term" value="P:nucleosome disassembly"/>
    <property type="evidence" value="ECO:0007669"/>
    <property type="project" value="TreeGrafter"/>
</dbReference>
<dbReference type="GO" id="GO:0045815">
    <property type="term" value="P:transcription initiation-coupled chromatin remodeling"/>
    <property type="evidence" value="ECO:0007669"/>
    <property type="project" value="TreeGrafter"/>
</dbReference>
<feature type="region of interest" description="Disordered" evidence="11">
    <location>
        <begin position="1114"/>
        <end position="1162"/>
    </location>
</feature>
<keyword evidence="8 10" id="KW-0103">Bromodomain</keyword>
<evidence type="ECO:0000256" key="5">
    <source>
        <dbReference type="ARBA" id="ARBA00022741"/>
    </source>
</evidence>
<dbReference type="Pfam" id="PF00439">
    <property type="entry name" value="Bromodomain"/>
    <property type="match status" value="1"/>
</dbReference>
<evidence type="ECO:0000256" key="8">
    <source>
        <dbReference type="ARBA" id="ARBA00023117"/>
    </source>
</evidence>
<dbReference type="InterPro" id="IPR003593">
    <property type="entry name" value="AAA+_ATPase"/>
</dbReference>
<evidence type="ECO:0000256" key="9">
    <source>
        <dbReference type="ARBA" id="ARBA00023242"/>
    </source>
</evidence>
<dbReference type="HOGENOM" id="CLU_000536_6_0_1"/>
<proteinExistence type="inferred from homology"/>
<feature type="region of interest" description="Disordered" evidence="11">
    <location>
        <begin position="1"/>
        <end position="218"/>
    </location>
</feature>
<dbReference type="GeneID" id="8048379"/>
<dbReference type="Gene3D" id="1.20.920.10">
    <property type="entry name" value="Bromodomain-like"/>
    <property type="match status" value="1"/>
</dbReference>
<keyword evidence="6" id="KW-0378">Hydrolase</keyword>
<feature type="domain" description="Bromo" evidence="12">
    <location>
        <begin position="1022"/>
        <end position="1064"/>
    </location>
</feature>
<feature type="compositionally biased region" description="Acidic residues" evidence="11">
    <location>
        <begin position="1213"/>
        <end position="1232"/>
    </location>
</feature>
<keyword evidence="15" id="KW-1185">Reference proteome</keyword>
<feature type="compositionally biased region" description="Acidic residues" evidence="11">
    <location>
        <begin position="107"/>
        <end position="134"/>
    </location>
</feature>
<dbReference type="Pfam" id="PF00004">
    <property type="entry name" value="AAA"/>
    <property type="match status" value="2"/>
</dbReference>
<organism evidence="14 15">
    <name type="scientific">Candida dubliniensis (strain CD36 / ATCC MYA-646 / CBS 7987 / NCPF 3949 / NRRL Y-17841)</name>
    <name type="common">Yeast</name>
    <dbReference type="NCBI Taxonomy" id="573826"/>
    <lineage>
        <taxon>Eukaryota</taxon>
        <taxon>Fungi</taxon>
        <taxon>Dikarya</taxon>
        <taxon>Ascomycota</taxon>
        <taxon>Saccharomycotina</taxon>
        <taxon>Pichiomycetes</taxon>
        <taxon>Debaryomycetaceae</taxon>
        <taxon>Candida/Lodderomyces clade</taxon>
        <taxon>Candida</taxon>
    </lineage>
</organism>
<dbReference type="FunFam" id="1.10.8.60:FF:000016">
    <property type="entry name" value="ATPase family AAA domain-containing protein 2B"/>
    <property type="match status" value="1"/>
</dbReference>
<evidence type="ECO:0000313" key="15">
    <source>
        <dbReference type="Proteomes" id="UP000002605"/>
    </source>
</evidence>
<dbReference type="FunFam" id="3.40.50.300:FF:000061">
    <property type="entry name" value="ATPase family, AAA domain-containing 2"/>
    <property type="match status" value="1"/>
</dbReference>
<keyword evidence="4" id="KW-0158">Chromosome</keyword>
<dbReference type="Gene3D" id="1.10.8.60">
    <property type="match status" value="1"/>
</dbReference>
<dbReference type="KEGG" id="cdu:CD36_54260"/>
<dbReference type="Proteomes" id="UP000002605">
    <property type="component" value="Chromosome 5"/>
</dbReference>
<keyword evidence="5" id="KW-0547">Nucleotide-binding</keyword>
<dbReference type="PROSITE" id="PS00674">
    <property type="entry name" value="AAA"/>
    <property type="match status" value="1"/>
</dbReference>
<dbReference type="InterPro" id="IPR045199">
    <property type="entry name" value="ATAD2-like"/>
</dbReference>
<dbReference type="SUPFAM" id="SSF47370">
    <property type="entry name" value="Bromodomain"/>
    <property type="match status" value="1"/>
</dbReference>
<dbReference type="PANTHER" id="PTHR23069">
    <property type="entry name" value="AAA DOMAIN-CONTAINING"/>
    <property type="match status" value="1"/>
</dbReference>
<feature type="region of interest" description="Disordered" evidence="11">
    <location>
        <begin position="348"/>
        <end position="387"/>
    </location>
</feature>
<evidence type="ECO:0000256" key="2">
    <source>
        <dbReference type="ARBA" id="ARBA00004286"/>
    </source>
</evidence>
<dbReference type="Gene3D" id="3.40.50.300">
    <property type="entry name" value="P-loop containing nucleotide triphosphate hydrolases"/>
    <property type="match status" value="2"/>
</dbReference>
<feature type="compositionally biased region" description="Basic and acidic residues" evidence="11">
    <location>
        <begin position="1190"/>
        <end position="1204"/>
    </location>
</feature>
<feature type="compositionally biased region" description="Acidic residues" evidence="11">
    <location>
        <begin position="72"/>
        <end position="88"/>
    </location>
</feature>
<feature type="compositionally biased region" description="Polar residues" evidence="11">
    <location>
        <begin position="1145"/>
        <end position="1157"/>
    </location>
</feature>
<dbReference type="PANTHER" id="PTHR23069:SF0">
    <property type="entry name" value="TAT-BINDING HOMOLOG 7"/>
    <property type="match status" value="1"/>
</dbReference>